<evidence type="ECO:0000313" key="2">
    <source>
        <dbReference type="EMBL" id="KAF3593244.1"/>
    </source>
</evidence>
<keyword evidence="3" id="KW-1185">Reference proteome</keyword>
<gene>
    <name evidence="2" type="ORF">DY000_02024304</name>
</gene>
<feature type="transmembrane region" description="Helical" evidence="1">
    <location>
        <begin position="6"/>
        <end position="30"/>
    </location>
</feature>
<sequence>MVDSGWWLAASRCSSIHLLSLLLRVSFVLLRSLYSPSSISSSNRYVVGSVSFGGLSVPIGGQVVIGVLWASSAFMVLHLLFLVGYPHSGLSLVWILACHLGVGFTFLDNFYPSRASSSESQTRFPGFGRTFFLSTGFGESPDVGLGSALARRRFDFGYRLSSLLGGVFSGGEIFSYLLQTMALSVHDPPHASG</sequence>
<keyword evidence="1" id="KW-0812">Transmembrane</keyword>
<organism evidence="2 3">
    <name type="scientific">Brassica cretica</name>
    <name type="common">Mustard</name>
    <dbReference type="NCBI Taxonomy" id="69181"/>
    <lineage>
        <taxon>Eukaryota</taxon>
        <taxon>Viridiplantae</taxon>
        <taxon>Streptophyta</taxon>
        <taxon>Embryophyta</taxon>
        <taxon>Tracheophyta</taxon>
        <taxon>Spermatophyta</taxon>
        <taxon>Magnoliopsida</taxon>
        <taxon>eudicotyledons</taxon>
        <taxon>Gunneridae</taxon>
        <taxon>Pentapetalae</taxon>
        <taxon>rosids</taxon>
        <taxon>malvids</taxon>
        <taxon>Brassicales</taxon>
        <taxon>Brassicaceae</taxon>
        <taxon>Brassiceae</taxon>
        <taxon>Brassica</taxon>
    </lineage>
</organism>
<keyword evidence="1" id="KW-0472">Membrane</keyword>
<feature type="transmembrane region" description="Helical" evidence="1">
    <location>
        <begin position="156"/>
        <end position="178"/>
    </location>
</feature>
<dbReference type="EMBL" id="QGKV02000299">
    <property type="protein sequence ID" value="KAF3593244.1"/>
    <property type="molecule type" value="Genomic_DNA"/>
</dbReference>
<proteinExistence type="predicted"/>
<dbReference type="Proteomes" id="UP000266723">
    <property type="component" value="Unassembled WGS sequence"/>
</dbReference>
<reference evidence="2 3" key="1">
    <citation type="journal article" date="2020" name="BMC Genomics">
        <title>Intraspecific diversification of the crop wild relative Brassica cretica Lam. using demographic model selection.</title>
        <authorList>
            <person name="Kioukis A."/>
            <person name="Michalopoulou V.A."/>
            <person name="Briers L."/>
            <person name="Pirintsos S."/>
            <person name="Studholme D.J."/>
            <person name="Pavlidis P."/>
            <person name="Sarris P.F."/>
        </authorList>
    </citation>
    <scope>NUCLEOTIDE SEQUENCE [LARGE SCALE GENOMIC DNA]</scope>
    <source>
        <strain evidence="3">cv. PFS-1207/04</strain>
    </source>
</reference>
<protein>
    <submittedName>
        <fullName evidence="2">Uncharacterized protein</fullName>
    </submittedName>
</protein>
<feature type="transmembrane region" description="Helical" evidence="1">
    <location>
        <begin position="63"/>
        <end position="85"/>
    </location>
</feature>
<evidence type="ECO:0000256" key="1">
    <source>
        <dbReference type="SAM" id="Phobius"/>
    </source>
</evidence>
<name>A0ABQ7EAG2_BRACR</name>
<accession>A0ABQ7EAG2</accession>
<keyword evidence="1" id="KW-1133">Transmembrane helix</keyword>
<evidence type="ECO:0000313" key="3">
    <source>
        <dbReference type="Proteomes" id="UP000266723"/>
    </source>
</evidence>
<comment type="caution">
    <text evidence="2">The sequence shown here is derived from an EMBL/GenBank/DDBJ whole genome shotgun (WGS) entry which is preliminary data.</text>
</comment>